<keyword evidence="6" id="KW-1185">Reference proteome</keyword>
<reference evidence="5" key="2">
    <citation type="submission" date="2023-07" db="EMBL/GenBank/DDBJ databases">
        <authorList>
            <consortium name="Lawrence Berkeley National Laboratory"/>
            <person name="Haridas S."/>
            <person name="Hensen N."/>
            <person name="Bonometti L."/>
            <person name="Westerberg I."/>
            <person name="Brannstrom I.O."/>
            <person name="Guillou S."/>
            <person name="Cros-Aarteil S."/>
            <person name="Calhoun S."/>
            <person name="Kuo A."/>
            <person name="Mondo S."/>
            <person name="Pangilinan J."/>
            <person name="Riley R."/>
            <person name="LaButti K."/>
            <person name="Andreopoulos B."/>
            <person name="Lipzen A."/>
            <person name="Chen C."/>
            <person name="Yanf M."/>
            <person name="Daum C."/>
            <person name="Ng V."/>
            <person name="Clum A."/>
            <person name="Steindorff A."/>
            <person name="Ohm R."/>
            <person name="Martin F."/>
            <person name="Silar P."/>
            <person name="Natvig D."/>
            <person name="Lalanne C."/>
            <person name="Gautier V."/>
            <person name="Ament-velasquez S.L."/>
            <person name="Kruys A."/>
            <person name="Hutchinson M.I."/>
            <person name="Powell A.J."/>
            <person name="Barry K."/>
            <person name="Miller A.N."/>
            <person name="Grigoriev I.V."/>
            <person name="Debuchy R."/>
            <person name="Gladieux P."/>
            <person name="Thoren M.H."/>
            <person name="Johannesson H."/>
        </authorList>
    </citation>
    <scope>NUCLEOTIDE SEQUENCE</scope>
    <source>
        <strain evidence="5">FGSC 1904</strain>
    </source>
</reference>
<gene>
    <name evidence="5" type="ORF">B0T20DRAFT_476524</name>
</gene>
<evidence type="ECO:0000313" key="5">
    <source>
        <dbReference type="EMBL" id="KAK3402419.1"/>
    </source>
</evidence>
<evidence type="ECO:0000256" key="1">
    <source>
        <dbReference type="ARBA" id="ARBA00007251"/>
    </source>
</evidence>
<accession>A0AAE0PMF4</accession>
<dbReference type="InterPro" id="IPR042529">
    <property type="entry name" value="IF_2B-like_C"/>
</dbReference>
<feature type="domain" description="Nudix hydrolase" evidence="4">
    <location>
        <begin position="57"/>
        <end position="170"/>
    </location>
</feature>
<dbReference type="InterPro" id="IPR037171">
    <property type="entry name" value="NagB/RpiA_transferase-like"/>
</dbReference>
<dbReference type="EMBL" id="JAUTDP010000002">
    <property type="protein sequence ID" value="KAK3402419.1"/>
    <property type="molecule type" value="Genomic_DNA"/>
</dbReference>
<dbReference type="Gene3D" id="3.40.50.10470">
    <property type="entry name" value="Translation initiation factor eif-2b, domain 2"/>
    <property type="match status" value="1"/>
</dbReference>
<dbReference type="GO" id="GO:0019509">
    <property type="term" value="P:L-methionine salvage from methylthioadenosine"/>
    <property type="evidence" value="ECO:0007669"/>
    <property type="project" value="TreeGrafter"/>
</dbReference>
<name>A0AAE0PMF4_SORBR</name>
<dbReference type="Pfam" id="PF00293">
    <property type="entry name" value="NUDIX"/>
    <property type="match status" value="1"/>
</dbReference>
<dbReference type="GO" id="GO:0046523">
    <property type="term" value="F:S-methyl-5-thioribose-1-phosphate isomerase activity"/>
    <property type="evidence" value="ECO:0007669"/>
    <property type="project" value="TreeGrafter"/>
</dbReference>
<feature type="compositionally biased region" description="Low complexity" evidence="3">
    <location>
        <begin position="389"/>
        <end position="408"/>
    </location>
</feature>
<evidence type="ECO:0000313" key="6">
    <source>
        <dbReference type="Proteomes" id="UP001281003"/>
    </source>
</evidence>
<proteinExistence type="inferred from homology"/>
<feature type="region of interest" description="Disordered" evidence="3">
    <location>
        <begin position="389"/>
        <end position="412"/>
    </location>
</feature>
<feature type="region of interest" description="Disordered" evidence="3">
    <location>
        <begin position="30"/>
        <end position="51"/>
    </location>
</feature>
<dbReference type="PANTHER" id="PTHR43475:SF3">
    <property type="entry name" value="TRANSLATION INITIATION FACTOR EIF-2B SUBUNIT FAMILY PROTEIN (AFU_ORTHOLOGUE AFUA_2G14290)"/>
    <property type="match status" value="1"/>
</dbReference>
<comment type="caution">
    <text evidence="5">The sequence shown here is derived from an EMBL/GenBank/DDBJ whole genome shotgun (WGS) entry which is preliminary data.</text>
</comment>
<evidence type="ECO:0000256" key="2">
    <source>
        <dbReference type="RuleBase" id="RU003814"/>
    </source>
</evidence>
<evidence type="ECO:0000256" key="3">
    <source>
        <dbReference type="SAM" id="MobiDB-lite"/>
    </source>
</evidence>
<dbReference type="PANTHER" id="PTHR43475">
    <property type="entry name" value="METHYLTHIORIBOSE-1-PHOSPHATE ISOMERASE"/>
    <property type="match status" value="1"/>
</dbReference>
<dbReference type="SUPFAM" id="SSF100950">
    <property type="entry name" value="NagB/RpiA/CoA transferase-like"/>
    <property type="match status" value="1"/>
</dbReference>
<reference evidence="5" key="1">
    <citation type="journal article" date="2023" name="Mol. Phylogenet. Evol.">
        <title>Genome-scale phylogeny and comparative genomics of the fungal order Sordariales.</title>
        <authorList>
            <person name="Hensen N."/>
            <person name="Bonometti L."/>
            <person name="Westerberg I."/>
            <person name="Brannstrom I.O."/>
            <person name="Guillou S."/>
            <person name="Cros-Aarteil S."/>
            <person name="Calhoun S."/>
            <person name="Haridas S."/>
            <person name="Kuo A."/>
            <person name="Mondo S."/>
            <person name="Pangilinan J."/>
            <person name="Riley R."/>
            <person name="LaButti K."/>
            <person name="Andreopoulos B."/>
            <person name="Lipzen A."/>
            <person name="Chen C."/>
            <person name="Yan M."/>
            <person name="Daum C."/>
            <person name="Ng V."/>
            <person name="Clum A."/>
            <person name="Steindorff A."/>
            <person name="Ohm R.A."/>
            <person name="Martin F."/>
            <person name="Silar P."/>
            <person name="Natvig D.O."/>
            <person name="Lalanne C."/>
            <person name="Gautier V."/>
            <person name="Ament-Velasquez S.L."/>
            <person name="Kruys A."/>
            <person name="Hutchinson M.I."/>
            <person name="Powell A.J."/>
            <person name="Barry K."/>
            <person name="Miller A.N."/>
            <person name="Grigoriev I.V."/>
            <person name="Debuchy R."/>
            <person name="Gladieux P."/>
            <person name="Hiltunen Thoren M."/>
            <person name="Johannesson H."/>
        </authorList>
    </citation>
    <scope>NUCLEOTIDE SEQUENCE</scope>
    <source>
        <strain evidence="5">FGSC 1904</strain>
    </source>
</reference>
<dbReference type="SUPFAM" id="SSF55811">
    <property type="entry name" value="Nudix"/>
    <property type="match status" value="1"/>
</dbReference>
<protein>
    <recommendedName>
        <fullName evidence="4">Nudix hydrolase domain-containing protein</fullName>
    </recommendedName>
</protein>
<dbReference type="InterPro" id="IPR015797">
    <property type="entry name" value="NUDIX_hydrolase-like_dom_sf"/>
</dbReference>
<dbReference type="Pfam" id="PF01008">
    <property type="entry name" value="IF-2B"/>
    <property type="match status" value="1"/>
</dbReference>
<evidence type="ECO:0000259" key="4">
    <source>
        <dbReference type="Pfam" id="PF00293"/>
    </source>
</evidence>
<dbReference type="Gene3D" id="3.90.79.10">
    <property type="entry name" value="Nucleoside Triphosphate Pyrophosphohydrolase"/>
    <property type="match status" value="1"/>
</dbReference>
<organism evidence="5 6">
    <name type="scientific">Sordaria brevicollis</name>
    <dbReference type="NCBI Taxonomy" id="83679"/>
    <lineage>
        <taxon>Eukaryota</taxon>
        <taxon>Fungi</taxon>
        <taxon>Dikarya</taxon>
        <taxon>Ascomycota</taxon>
        <taxon>Pezizomycotina</taxon>
        <taxon>Sordariomycetes</taxon>
        <taxon>Sordariomycetidae</taxon>
        <taxon>Sordariales</taxon>
        <taxon>Sordariaceae</taxon>
        <taxon>Sordaria</taxon>
    </lineage>
</organism>
<dbReference type="AlphaFoldDB" id="A0AAE0PMF4"/>
<dbReference type="Proteomes" id="UP001281003">
    <property type="component" value="Unassembled WGS sequence"/>
</dbReference>
<dbReference type="InterPro" id="IPR000649">
    <property type="entry name" value="IF-2B-related"/>
</dbReference>
<sequence>MSTSTSTPSHKPLKHRSVVSSFIFKLPPSYLPPSPSSSPSSPSTKPAQDNPIQKPLVALFKRSDKVSTYTHHHAPISGSIEPTDPSPLAAAWREITEETTLTSSDLNLLRHGKPYPFSDESVGREWTIWPFAYMLKDPTGDGAGSEKRIKIDWEHEGWNWFDPLEVQDTEEFGGVPKLKESLRRVWFEIDLRPEAGRVLAEGCKRLEEDYVSGARQMAGDALRVLKDVVDKMDEGFFDGGQEDGKEAKWWKDIRMAAWHLWKNGRESMGAAIMSALLNSLASVEAKVFTEAPPNTGKHLKPAITSILNHQISTRSSTNNQISQSFASYISHHFSSSPNPLSILTLSESSTITRAISHLPHLIPSLPLDIRILESRPQLEGVSLAANLAKSLSSSTPPDSSSSSGNNPNRQHNITLYTDASTSLASKDGVNLVIIGADRIASDGSVSNKTGSVPTLLAARHHANEAKAKTKAKTKVVVLCDSEKVALPGPPEQHVVEDQGWEQVTRAWMGEGSSERIRGAARTVLNFVDGKSPGGDGNVNEEKEKEKMTGVKVHVKNVSFEWCPGGLIDAYVTEEGEWSAENVKRKSEALQELEKRLFGPL</sequence>
<comment type="similarity">
    <text evidence="1 2">Belongs to the eIF-2B alpha/beta/delta subunits family.</text>
</comment>
<dbReference type="CDD" id="cd18872">
    <property type="entry name" value="NUDIX_eIF-2B"/>
    <property type="match status" value="1"/>
</dbReference>
<dbReference type="InterPro" id="IPR000086">
    <property type="entry name" value="NUDIX_hydrolase_dom"/>
</dbReference>